<feature type="transmembrane region" description="Helical" evidence="1">
    <location>
        <begin position="33"/>
        <end position="55"/>
    </location>
</feature>
<accession>A0A7W6J2R4</accession>
<keyword evidence="1" id="KW-0472">Membrane</keyword>
<evidence type="ECO:0000313" key="2">
    <source>
        <dbReference type="EMBL" id="MBB4063701.1"/>
    </source>
</evidence>
<comment type="caution">
    <text evidence="2">The sequence shown here is derived from an EMBL/GenBank/DDBJ whole genome shotgun (WGS) entry which is preliminary data.</text>
</comment>
<protein>
    <submittedName>
        <fullName evidence="2">Uncharacterized protein</fullName>
    </submittedName>
</protein>
<keyword evidence="1" id="KW-0812">Transmembrane</keyword>
<keyword evidence="1" id="KW-1133">Transmembrane helix</keyword>
<name>A0A7W6J2R4_9HYPH</name>
<sequence length="138" mass="14914">MNSTVIHRLLDFFGLLFGAMVVYDWTSLGFNPAMAATIAAYVFLIDKILKLAINLTVDGPGGLFAKWDTNTAHNVVNVIGLFIASMLAFDWSGLGLSPQSAATMAGAFLFADKAIKFWLNINRSGLTGIFLPPNGSRR</sequence>
<evidence type="ECO:0000313" key="3">
    <source>
        <dbReference type="Proteomes" id="UP000528286"/>
    </source>
</evidence>
<evidence type="ECO:0000256" key="1">
    <source>
        <dbReference type="SAM" id="Phobius"/>
    </source>
</evidence>
<feature type="transmembrane region" description="Helical" evidence="1">
    <location>
        <begin position="6"/>
        <end position="26"/>
    </location>
</feature>
<feature type="transmembrane region" description="Helical" evidence="1">
    <location>
        <begin position="75"/>
        <end position="94"/>
    </location>
</feature>
<proteinExistence type="predicted"/>
<keyword evidence="3" id="KW-1185">Reference proteome</keyword>
<dbReference type="RefSeq" id="WP_183364868.1">
    <property type="nucleotide sequence ID" value="NZ_JACIEZ010000001.1"/>
</dbReference>
<gene>
    <name evidence="2" type="ORF">GGR23_000862</name>
</gene>
<dbReference type="Proteomes" id="UP000528286">
    <property type="component" value="Unassembled WGS sequence"/>
</dbReference>
<dbReference type="AlphaFoldDB" id="A0A7W6J2R4"/>
<dbReference type="EMBL" id="JACIEZ010000001">
    <property type="protein sequence ID" value="MBB4063701.1"/>
    <property type="molecule type" value="Genomic_DNA"/>
</dbReference>
<organism evidence="2 3">
    <name type="scientific">Gellertiella hungarica</name>
    <dbReference type="NCBI Taxonomy" id="1572859"/>
    <lineage>
        <taxon>Bacteria</taxon>
        <taxon>Pseudomonadati</taxon>
        <taxon>Pseudomonadota</taxon>
        <taxon>Alphaproteobacteria</taxon>
        <taxon>Hyphomicrobiales</taxon>
        <taxon>Rhizobiaceae</taxon>
        <taxon>Gellertiella</taxon>
    </lineage>
</organism>
<reference evidence="2 3" key="1">
    <citation type="submission" date="2020-08" db="EMBL/GenBank/DDBJ databases">
        <title>Genomic Encyclopedia of Type Strains, Phase IV (KMG-IV): sequencing the most valuable type-strain genomes for metagenomic binning, comparative biology and taxonomic classification.</title>
        <authorList>
            <person name="Goeker M."/>
        </authorList>
    </citation>
    <scope>NUCLEOTIDE SEQUENCE [LARGE SCALE GENOMIC DNA]</scope>
    <source>
        <strain evidence="2 3">DSM 29853</strain>
    </source>
</reference>